<evidence type="ECO:0000313" key="1">
    <source>
        <dbReference type="EMBL" id="KAL3399076.1"/>
    </source>
</evidence>
<reference evidence="1 2" key="1">
    <citation type="journal article" date="2024" name="bioRxiv">
        <title>A reference genome for Trichogramma kaykai: A tiny desert-dwelling parasitoid wasp with competing sex-ratio distorters.</title>
        <authorList>
            <person name="Culotta J."/>
            <person name="Lindsey A.R."/>
        </authorList>
    </citation>
    <scope>NUCLEOTIDE SEQUENCE [LARGE SCALE GENOMIC DNA]</scope>
    <source>
        <strain evidence="1 2">KSX58</strain>
    </source>
</reference>
<sequence>MSATGEDLAVLSYKELQALAAKYRVPGNIKKQSLLQVLYAAKAGNLLEVSKLLSDLKKNRKKRIKKLKLQSEGEVQSNSTLQDSPELIVQQDPFLFSMQPQHQQQYPFQWVGAEEEVNTNKYDPLKCNLSYNDIKQLILSSSKDRNNNGSLLDEIIDLRTEAPTITNHTNTLVTQSEDSSARMSLLLKKMLQAPVGANLGEIASPVSNWPLDTYQIREQPSPDNSETMTAKSDINENDEIWQDNVTSVTGALPCVFSTDQSYNNNNINDNYNNNNGVLYKREHCLSFYKSPLDNIVESNSICYNSQSYQFEFAPQPDSQEHCRNWLASNSLEIPEPPDYGSRLMASAPETFQYPSPETTADVLDTSPTSCASNVNIMQSSGGSYCLNDQPYLSSATLLDPTNSIVPEIHFDPLRYYQTPPSSSIQPAETQDYYRDLGPFSTNNCENQQRQCSTNTENFMPPIYGVDLESAPYDSAYYQDPNTSVNLDVTDPLNQVQESSGLDVYMPPPTSIIQNEVPPPPPYSSAVLDPYWPQWSAASQTITAARTGGKTLENTLNLCSSNYIDYSKVNETSCVSVFSTTRAPVMTFRRGESSVPATQEPISGPGEQRQHNFVSNWLLYDDDANGKGFSRSVPLTTINGLTNFSSIV</sequence>
<dbReference type="EMBL" id="JBJJXI010000058">
    <property type="protein sequence ID" value="KAL3399076.1"/>
    <property type="molecule type" value="Genomic_DNA"/>
</dbReference>
<dbReference type="Proteomes" id="UP001627154">
    <property type="component" value="Unassembled WGS sequence"/>
</dbReference>
<dbReference type="AlphaFoldDB" id="A0ABD2X0X3"/>
<accession>A0ABD2X0X3</accession>
<organism evidence="1 2">
    <name type="scientific">Trichogramma kaykai</name>
    <dbReference type="NCBI Taxonomy" id="54128"/>
    <lineage>
        <taxon>Eukaryota</taxon>
        <taxon>Metazoa</taxon>
        <taxon>Ecdysozoa</taxon>
        <taxon>Arthropoda</taxon>
        <taxon>Hexapoda</taxon>
        <taxon>Insecta</taxon>
        <taxon>Pterygota</taxon>
        <taxon>Neoptera</taxon>
        <taxon>Endopterygota</taxon>
        <taxon>Hymenoptera</taxon>
        <taxon>Apocrita</taxon>
        <taxon>Proctotrupomorpha</taxon>
        <taxon>Chalcidoidea</taxon>
        <taxon>Trichogrammatidae</taxon>
        <taxon>Trichogramma</taxon>
    </lineage>
</organism>
<evidence type="ECO:0000313" key="2">
    <source>
        <dbReference type="Proteomes" id="UP001627154"/>
    </source>
</evidence>
<keyword evidence="2" id="KW-1185">Reference proteome</keyword>
<proteinExistence type="predicted"/>
<protein>
    <submittedName>
        <fullName evidence="1">Uncharacterized protein</fullName>
    </submittedName>
</protein>
<name>A0ABD2X0X3_9HYME</name>
<gene>
    <name evidence="1" type="ORF">TKK_007313</name>
</gene>
<comment type="caution">
    <text evidence="1">The sequence shown here is derived from an EMBL/GenBank/DDBJ whole genome shotgun (WGS) entry which is preliminary data.</text>
</comment>